<evidence type="ECO:0000313" key="13">
    <source>
        <dbReference type="EMBL" id="RGN48748.1"/>
    </source>
</evidence>
<evidence type="ECO:0000256" key="7">
    <source>
        <dbReference type="ARBA" id="ARBA00022801"/>
    </source>
</evidence>
<feature type="domain" description="ABC transporter" evidence="12">
    <location>
        <begin position="313"/>
        <end position="531"/>
    </location>
</feature>
<dbReference type="SMART" id="SM00382">
    <property type="entry name" value="AAA"/>
    <property type="match status" value="2"/>
</dbReference>
<dbReference type="PROSITE" id="PS00211">
    <property type="entry name" value="ABC_TRANSPORTER_1"/>
    <property type="match status" value="1"/>
</dbReference>
<dbReference type="GO" id="GO:0006417">
    <property type="term" value="P:regulation of translation"/>
    <property type="evidence" value="ECO:0007669"/>
    <property type="project" value="UniProtKB-KW"/>
</dbReference>
<evidence type="ECO:0000256" key="9">
    <source>
        <dbReference type="ARBA" id="ARBA00022845"/>
    </source>
</evidence>
<evidence type="ECO:0000256" key="8">
    <source>
        <dbReference type="ARBA" id="ARBA00022840"/>
    </source>
</evidence>
<dbReference type="EMBL" id="QSUP01000022">
    <property type="protein sequence ID" value="RGN48748.1"/>
    <property type="molecule type" value="Genomic_DNA"/>
</dbReference>
<dbReference type="GO" id="GO:0003677">
    <property type="term" value="F:DNA binding"/>
    <property type="evidence" value="ECO:0007669"/>
    <property type="project" value="InterPro"/>
</dbReference>
<dbReference type="InterPro" id="IPR032524">
    <property type="entry name" value="ABC_tran_C"/>
</dbReference>
<dbReference type="Pfam" id="PF16326">
    <property type="entry name" value="ABC_tran_CTD"/>
    <property type="match status" value="1"/>
</dbReference>
<dbReference type="Pfam" id="PF12848">
    <property type="entry name" value="ABC_tran_Xtn"/>
    <property type="match status" value="1"/>
</dbReference>
<dbReference type="Gene3D" id="3.40.50.300">
    <property type="entry name" value="P-loop containing nucleotide triphosphate hydrolases"/>
    <property type="match status" value="2"/>
</dbReference>
<dbReference type="FunFam" id="3.40.50.300:FF:000011">
    <property type="entry name" value="Putative ABC transporter ATP-binding component"/>
    <property type="match status" value="1"/>
</dbReference>
<keyword evidence="9" id="KW-0810">Translation regulation</keyword>
<reference evidence="13 14" key="1">
    <citation type="submission" date="2018-08" db="EMBL/GenBank/DDBJ databases">
        <title>A genome reference for cultivated species of the human gut microbiota.</title>
        <authorList>
            <person name="Zou Y."/>
            <person name="Xue W."/>
            <person name="Luo G."/>
        </authorList>
    </citation>
    <scope>NUCLEOTIDE SEQUENCE [LARGE SCALE GENOMIC DNA]</scope>
    <source>
        <strain evidence="13 14">OM05-11AA</strain>
    </source>
</reference>
<dbReference type="GO" id="GO:0006412">
    <property type="term" value="P:translation"/>
    <property type="evidence" value="ECO:0007669"/>
    <property type="project" value="UniProtKB-KW"/>
</dbReference>
<comment type="caution">
    <text evidence="13">The sequence shown here is derived from an EMBL/GenBank/DDBJ whole genome shotgun (WGS) entry which is preliminary data.</text>
</comment>
<evidence type="ECO:0000256" key="1">
    <source>
        <dbReference type="ARBA" id="ARBA00005868"/>
    </source>
</evidence>
<keyword evidence="7" id="KW-0378">Hydrolase</keyword>
<dbReference type="FunFam" id="3.40.50.300:FF:000183">
    <property type="entry name" value="ABC transporter ATP-binding protein yjjK"/>
    <property type="match status" value="1"/>
</dbReference>
<evidence type="ECO:0000256" key="11">
    <source>
        <dbReference type="ARBA" id="ARBA00022917"/>
    </source>
</evidence>
<dbReference type="GO" id="GO:0016887">
    <property type="term" value="F:ATP hydrolysis activity"/>
    <property type="evidence" value="ECO:0007669"/>
    <property type="project" value="InterPro"/>
</dbReference>
<keyword evidence="10" id="KW-0694">RNA-binding</keyword>
<dbReference type="CDD" id="cd03221">
    <property type="entry name" value="ABCF_EF-3"/>
    <property type="match status" value="2"/>
</dbReference>
<evidence type="ECO:0000256" key="2">
    <source>
        <dbReference type="ARBA" id="ARBA00022490"/>
    </source>
</evidence>
<keyword evidence="2" id="KW-0963">Cytoplasm</keyword>
<dbReference type="InterPro" id="IPR027417">
    <property type="entry name" value="P-loop_NTPase"/>
</dbReference>
<dbReference type="InterPro" id="IPR051309">
    <property type="entry name" value="ABCF_ATPase"/>
</dbReference>
<feature type="domain" description="ABC transporter" evidence="12">
    <location>
        <begin position="5"/>
        <end position="248"/>
    </location>
</feature>
<evidence type="ECO:0000259" key="12">
    <source>
        <dbReference type="PROSITE" id="PS50893"/>
    </source>
</evidence>
<dbReference type="Proteomes" id="UP000261088">
    <property type="component" value="Unassembled WGS sequence"/>
</dbReference>
<dbReference type="Pfam" id="PF00005">
    <property type="entry name" value="ABC_tran"/>
    <property type="match status" value="2"/>
</dbReference>
<dbReference type="InterPro" id="IPR032781">
    <property type="entry name" value="ABC_tran_Xtn"/>
</dbReference>
<dbReference type="RefSeq" id="WP_122122535.1">
    <property type="nucleotide sequence ID" value="NZ_JBCHGO010000003.1"/>
</dbReference>
<dbReference type="GO" id="GO:0005524">
    <property type="term" value="F:ATP binding"/>
    <property type="evidence" value="ECO:0007669"/>
    <property type="project" value="UniProtKB-KW"/>
</dbReference>
<dbReference type="GO" id="GO:0019843">
    <property type="term" value="F:rRNA binding"/>
    <property type="evidence" value="ECO:0007669"/>
    <property type="project" value="UniProtKB-KW"/>
</dbReference>
<accession>A0AB37LSS7</accession>
<dbReference type="Gene3D" id="1.10.287.380">
    <property type="entry name" value="Valyl-tRNA synthetase, C-terminal domain"/>
    <property type="match status" value="1"/>
</dbReference>
<keyword evidence="6" id="KW-0547">Nucleotide-binding</keyword>
<dbReference type="InterPro" id="IPR003593">
    <property type="entry name" value="AAA+_ATPase"/>
</dbReference>
<gene>
    <name evidence="13" type="ORF">DXB61_14800</name>
</gene>
<dbReference type="SUPFAM" id="SSF52540">
    <property type="entry name" value="P-loop containing nucleoside triphosphate hydrolases"/>
    <property type="match status" value="2"/>
</dbReference>
<keyword evidence="3" id="KW-0820">tRNA-binding</keyword>
<keyword evidence="8 13" id="KW-0067">ATP-binding</keyword>
<evidence type="ECO:0000256" key="4">
    <source>
        <dbReference type="ARBA" id="ARBA00022730"/>
    </source>
</evidence>
<evidence type="ECO:0000313" key="14">
    <source>
        <dbReference type="Proteomes" id="UP000261088"/>
    </source>
</evidence>
<evidence type="ECO:0000256" key="10">
    <source>
        <dbReference type="ARBA" id="ARBA00022884"/>
    </source>
</evidence>
<evidence type="ECO:0000256" key="3">
    <source>
        <dbReference type="ARBA" id="ARBA00022555"/>
    </source>
</evidence>
<dbReference type="GO" id="GO:0000049">
    <property type="term" value="F:tRNA binding"/>
    <property type="evidence" value="ECO:0007669"/>
    <property type="project" value="UniProtKB-KW"/>
</dbReference>
<keyword evidence="4" id="KW-0699">rRNA-binding</keyword>
<dbReference type="InterPro" id="IPR037118">
    <property type="entry name" value="Val-tRNA_synth_C_sf"/>
</dbReference>
<keyword evidence="5" id="KW-0677">Repeat</keyword>
<dbReference type="AlphaFoldDB" id="A0AB37LSS7"/>
<protein>
    <submittedName>
        <fullName evidence="13">ABC transporter ATP-binding protein</fullName>
    </submittedName>
</protein>
<dbReference type="PANTHER" id="PTHR42855:SF1">
    <property type="entry name" value="ABC TRANSPORTER DOMAIN-CONTAINING PROTEIN"/>
    <property type="match status" value="1"/>
</dbReference>
<proteinExistence type="inferred from homology"/>
<dbReference type="InterPro" id="IPR017871">
    <property type="entry name" value="ABC_transporter-like_CS"/>
</dbReference>
<name>A0AB37LSS7_9BACT</name>
<dbReference type="InterPro" id="IPR003439">
    <property type="entry name" value="ABC_transporter-like_ATP-bd"/>
</dbReference>
<dbReference type="PANTHER" id="PTHR42855">
    <property type="entry name" value="ABC TRANSPORTER ATP-BINDING SUBUNIT"/>
    <property type="match status" value="1"/>
</dbReference>
<evidence type="ECO:0000256" key="5">
    <source>
        <dbReference type="ARBA" id="ARBA00022737"/>
    </source>
</evidence>
<sequence length="627" mass="72373">MISYLQIDKLTKSFGDLVLFEDITFGIAQGQKVGLIAKNGTGKTTLLNIIAGKEDYDSGAVVFRNDLRVGYLEQMPHYPDGLTVLQACFYSPNETVRLIAEYEQAMASGDHSNLEDILLRMDNLKAWDYEQRAKQILGQLKIHNFDQKVETLSGGQLKRVALANVLITDPELIILDEPTNHLDLEMTEWLEGYLSRANISILMVTHDRYFLDRVCSEIIEIDRKQIYQYKGNYSYYLEKRQERMDALNAEVDRASNLLRKELDWMRRQPQARGTKAKYRIDAFYELEKKAKQQHEVGNVNLDVKASYIGSKIFEAEHVSKRFGDLKIVEDFNYIFARYEKMGIVGNNGTGKSTFIKMLMGEVEPDSGRFDVGETVRFGYYSQDGLQFDEQMKVIDVVQNIAEYVDLGDGKKMGVSQFLNYFLFSPEKQHNYVFKLSGGEKRRLYLCTVLMRSPNFLVLDEPTNDLDIVTLNVLEEYLRNFKGCAIVVSHDRYFMDKVVDHLLVFRGNADIKDFPGNYTQYREWKEVQDQLEKEAEAARRAEIAPTMEKTSRPEKEQKKKLTFKERKEFEALEVEIPLLEAEKAELETAMSSGTLSNDELLAKSERIATVIEEIDEKTMRWLELSELA</sequence>
<comment type="similarity">
    <text evidence="1">Belongs to the ABC transporter superfamily. ABCF family. Translational throttle EttA subfamily.</text>
</comment>
<dbReference type="PROSITE" id="PS50893">
    <property type="entry name" value="ABC_TRANSPORTER_2"/>
    <property type="match status" value="2"/>
</dbReference>
<evidence type="ECO:0000256" key="6">
    <source>
        <dbReference type="ARBA" id="ARBA00022741"/>
    </source>
</evidence>
<organism evidence="13 14">
    <name type="scientific">Parabacteroides merdae</name>
    <dbReference type="NCBI Taxonomy" id="46503"/>
    <lineage>
        <taxon>Bacteria</taxon>
        <taxon>Pseudomonadati</taxon>
        <taxon>Bacteroidota</taxon>
        <taxon>Bacteroidia</taxon>
        <taxon>Bacteroidales</taxon>
        <taxon>Tannerellaceae</taxon>
        <taxon>Parabacteroides</taxon>
    </lineage>
</organism>
<keyword evidence="11" id="KW-0648">Protein biosynthesis</keyword>